<dbReference type="PANTHER" id="PTHR10963:SF55">
    <property type="entry name" value="GLYCOSIDE HYDROLASE FAMILY 16 PROTEIN"/>
    <property type="match status" value="1"/>
</dbReference>
<dbReference type="Pfam" id="PF00722">
    <property type="entry name" value="Glyco_hydro_16"/>
    <property type="match status" value="1"/>
</dbReference>
<comment type="caution">
    <text evidence="3">The sequence shown here is derived from an EMBL/GenBank/DDBJ whole genome shotgun (WGS) entry which is preliminary data.</text>
</comment>
<feature type="domain" description="GH16" evidence="2">
    <location>
        <begin position="1"/>
        <end position="252"/>
    </location>
</feature>
<sequence>MKDKPYILLQKENREQKTWKLVWEDDFNGQTLDTNKWSRVPVGPSDWNRHMSTVDECFEMKDGKIHLLGINNPDRNRDPRPFITGGIWSKHKFAFQYGRVEIRAKLGSAQGAWPAMWMLSEFDKYGKWPKSGEIDIMEHLNFDKIIYQTTHSDYTVNKGQKSNPPHGGTATFNPDEYHVFAVSWYPDKLVFQLDGKTTFTYPKLKDADSSQWPYDQPFFLIIDQQLGGKWVGEVNQKQLPVKMEVDWIKVYQ</sequence>
<dbReference type="CDD" id="cd08023">
    <property type="entry name" value="GH16_laminarinase_like"/>
    <property type="match status" value="1"/>
</dbReference>
<dbReference type="PANTHER" id="PTHR10963">
    <property type="entry name" value="GLYCOSYL HYDROLASE-RELATED"/>
    <property type="match status" value="1"/>
</dbReference>
<comment type="similarity">
    <text evidence="1">Belongs to the glycosyl hydrolase 16 family.</text>
</comment>
<keyword evidence="4" id="KW-1185">Reference proteome</keyword>
<dbReference type="InterPro" id="IPR013320">
    <property type="entry name" value="ConA-like_dom_sf"/>
</dbReference>
<reference evidence="4" key="1">
    <citation type="journal article" date="2019" name="Int. J. Syst. Evol. Microbiol.">
        <title>The Global Catalogue of Microorganisms (GCM) 10K type strain sequencing project: providing services to taxonomists for standard genome sequencing and annotation.</title>
        <authorList>
            <consortium name="The Broad Institute Genomics Platform"/>
            <consortium name="The Broad Institute Genome Sequencing Center for Infectious Disease"/>
            <person name="Wu L."/>
            <person name="Ma J."/>
        </authorList>
    </citation>
    <scope>NUCLEOTIDE SEQUENCE [LARGE SCALE GENOMIC DNA]</scope>
    <source>
        <strain evidence="4">JCM 16704</strain>
    </source>
</reference>
<dbReference type="EMBL" id="BAAAZI010000006">
    <property type="protein sequence ID" value="GAA4139343.1"/>
    <property type="molecule type" value="Genomic_DNA"/>
</dbReference>
<organism evidence="3 4">
    <name type="scientific">Sphingobacterium kyonggiense</name>
    <dbReference type="NCBI Taxonomy" id="714075"/>
    <lineage>
        <taxon>Bacteria</taxon>
        <taxon>Pseudomonadati</taxon>
        <taxon>Bacteroidota</taxon>
        <taxon>Sphingobacteriia</taxon>
        <taxon>Sphingobacteriales</taxon>
        <taxon>Sphingobacteriaceae</taxon>
        <taxon>Sphingobacterium</taxon>
    </lineage>
</organism>
<dbReference type="PROSITE" id="PS51762">
    <property type="entry name" value="GH16_2"/>
    <property type="match status" value="1"/>
</dbReference>
<gene>
    <name evidence="3" type="ORF">GCM10022216_17450</name>
</gene>
<evidence type="ECO:0000259" key="2">
    <source>
        <dbReference type="PROSITE" id="PS51762"/>
    </source>
</evidence>
<protein>
    <submittedName>
        <fullName evidence="3">Glycoside hydrolase family 16 protein</fullName>
    </submittedName>
</protein>
<proteinExistence type="inferred from homology"/>
<dbReference type="GO" id="GO:0016787">
    <property type="term" value="F:hydrolase activity"/>
    <property type="evidence" value="ECO:0007669"/>
    <property type="project" value="UniProtKB-KW"/>
</dbReference>
<name>A0ABP7YPJ3_9SPHI</name>
<evidence type="ECO:0000256" key="1">
    <source>
        <dbReference type="ARBA" id="ARBA00006865"/>
    </source>
</evidence>
<dbReference type="Gene3D" id="2.60.120.200">
    <property type="match status" value="1"/>
</dbReference>
<keyword evidence="3" id="KW-0378">Hydrolase</keyword>
<dbReference type="InterPro" id="IPR000757">
    <property type="entry name" value="Beta-glucanase-like"/>
</dbReference>
<evidence type="ECO:0000313" key="3">
    <source>
        <dbReference type="EMBL" id="GAA4139343.1"/>
    </source>
</evidence>
<dbReference type="InterPro" id="IPR050546">
    <property type="entry name" value="Glycosyl_Hydrlase_16"/>
</dbReference>
<evidence type="ECO:0000313" key="4">
    <source>
        <dbReference type="Proteomes" id="UP001500101"/>
    </source>
</evidence>
<accession>A0ABP7YPJ3</accession>
<dbReference type="Proteomes" id="UP001500101">
    <property type="component" value="Unassembled WGS sequence"/>
</dbReference>
<dbReference type="SUPFAM" id="SSF49899">
    <property type="entry name" value="Concanavalin A-like lectins/glucanases"/>
    <property type="match status" value="1"/>
</dbReference>